<dbReference type="PROSITE" id="PS50977">
    <property type="entry name" value="HTH_TETR_2"/>
    <property type="match status" value="1"/>
</dbReference>
<protein>
    <recommendedName>
        <fullName evidence="5">HTH tetR-type domain-containing protein</fullName>
    </recommendedName>
</protein>
<keyword evidence="3" id="KW-0804">Transcription</keyword>
<dbReference type="InterPro" id="IPR009057">
    <property type="entry name" value="Homeodomain-like_sf"/>
</dbReference>
<gene>
    <name evidence="6" type="ORF">A9J31_04910</name>
</gene>
<proteinExistence type="predicted"/>
<sequence>MRPRKSSTEQVLIRSAQCFKNYGYTACSMGKLAEACDVSKAAFYYDYPSKDALLMDILNMTHLHLNEQIFNTLTQKIAQPQQQFTMAHQRAVEFFSYGEMGCLVGILSTERHLLSTDLVTKLQLIFHDWQNAFEAFFKFYLDEATSQKLAKISLADYEGAILMARLKQDSSYLDLVLERILAQLAVS</sequence>
<evidence type="ECO:0000256" key="4">
    <source>
        <dbReference type="PROSITE-ProRule" id="PRU00335"/>
    </source>
</evidence>
<keyword evidence="7" id="KW-1185">Reference proteome</keyword>
<dbReference type="SUPFAM" id="SSF48498">
    <property type="entry name" value="Tetracyclin repressor-like, C-terminal domain"/>
    <property type="match status" value="1"/>
</dbReference>
<dbReference type="SUPFAM" id="SSF46689">
    <property type="entry name" value="Homeodomain-like"/>
    <property type="match status" value="1"/>
</dbReference>
<dbReference type="STRING" id="1443941.A9J31_04910"/>
<evidence type="ECO:0000256" key="1">
    <source>
        <dbReference type="ARBA" id="ARBA00023015"/>
    </source>
</evidence>
<dbReference type="Pfam" id="PF00440">
    <property type="entry name" value="TetR_N"/>
    <property type="match status" value="1"/>
</dbReference>
<dbReference type="InterPro" id="IPR054156">
    <property type="entry name" value="YxaF_TetR_C"/>
</dbReference>
<reference evidence="7" key="1">
    <citation type="submission" date="2016-06" db="EMBL/GenBank/DDBJ databases">
        <authorList>
            <person name="Radolfova-Krizova L."/>
            <person name="Nemec A."/>
        </authorList>
    </citation>
    <scope>NUCLEOTIDE SEQUENCE [LARGE SCALE GENOMIC DNA]</scope>
    <source>
        <strain evidence="7">ANC 4275</strain>
    </source>
</reference>
<evidence type="ECO:0000256" key="2">
    <source>
        <dbReference type="ARBA" id="ARBA00023125"/>
    </source>
</evidence>
<organism evidence="6 7">
    <name type="scientific">Acinetobacter gandensis</name>
    <dbReference type="NCBI Taxonomy" id="1443941"/>
    <lineage>
        <taxon>Bacteria</taxon>
        <taxon>Pseudomonadati</taxon>
        <taxon>Pseudomonadota</taxon>
        <taxon>Gammaproteobacteria</taxon>
        <taxon>Moraxellales</taxon>
        <taxon>Moraxellaceae</taxon>
        <taxon>Acinetobacter</taxon>
    </lineage>
</organism>
<dbReference type="PANTHER" id="PTHR47506:SF7">
    <property type="entry name" value="TRANSCRIPTIONAL REGULATORY PROTEIN"/>
    <property type="match status" value="1"/>
</dbReference>
<dbReference type="OrthoDB" id="9809772at2"/>
<dbReference type="InterPro" id="IPR001647">
    <property type="entry name" value="HTH_TetR"/>
</dbReference>
<dbReference type="Pfam" id="PF21993">
    <property type="entry name" value="TetR_C_13_2"/>
    <property type="match status" value="1"/>
</dbReference>
<name>A0A1A7R942_9GAMM</name>
<evidence type="ECO:0000313" key="6">
    <source>
        <dbReference type="EMBL" id="OBX28426.1"/>
    </source>
</evidence>
<dbReference type="RefSeq" id="WP_067764465.1">
    <property type="nucleotide sequence ID" value="NZ_LZDS01000025.1"/>
</dbReference>
<evidence type="ECO:0000259" key="5">
    <source>
        <dbReference type="PROSITE" id="PS50977"/>
    </source>
</evidence>
<keyword evidence="1" id="KW-0805">Transcription regulation</keyword>
<dbReference type="PANTHER" id="PTHR47506">
    <property type="entry name" value="TRANSCRIPTIONAL REGULATORY PROTEIN"/>
    <property type="match status" value="1"/>
</dbReference>
<dbReference type="Gene3D" id="1.10.357.10">
    <property type="entry name" value="Tetracycline Repressor, domain 2"/>
    <property type="match status" value="1"/>
</dbReference>
<dbReference type="EMBL" id="LZDS01000025">
    <property type="protein sequence ID" value="OBX28426.1"/>
    <property type="molecule type" value="Genomic_DNA"/>
</dbReference>
<evidence type="ECO:0000256" key="3">
    <source>
        <dbReference type="ARBA" id="ARBA00023163"/>
    </source>
</evidence>
<feature type="domain" description="HTH tetR-type" evidence="5">
    <location>
        <begin position="5"/>
        <end position="65"/>
    </location>
</feature>
<evidence type="ECO:0000313" key="7">
    <source>
        <dbReference type="Proteomes" id="UP000185753"/>
    </source>
</evidence>
<keyword evidence="2 4" id="KW-0238">DNA-binding</keyword>
<accession>A0A1A7R942</accession>
<dbReference type="InterPro" id="IPR036271">
    <property type="entry name" value="Tet_transcr_reg_TetR-rel_C_sf"/>
</dbReference>
<dbReference type="Proteomes" id="UP000185753">
    <property type="component" value="Unassembled WGS sequence"/>
</dbReference>
<comment type="caution">
    <text evidence="6">The sequence shown here is derived from an EMBL/GenBank/DDBJ whole genome shotgun (WGS) entry which is preliminary data.</text>
</comment>
<dbReference type="AlphaFoldDB" id="A0A1A7R942"/>
<feature type="DNA-binding region" description="H-T-H motif" evidence="4">
    <location>
        <begin position="28"/>
        <end position="47"/>
    </location>
</feature>
<dbReference type="GO" id="GO:0003677">
    <property type="term" value="F:DNA binding"/>
    <property type="evidence" value="ECO:0007669"/>
    <property type="project" value="UniProtKB-UniRule"/>
</dbReference>